<keyword evidence="5 6" id="KW-0472">Membrane</keyword>
<dbReference type="Pfam" id="PF09335">
    <property type="entry name" value="VTT_dom"/>
    <property type="match status" value="1"/>
</dbReference>
<evidence type="ECO:0000256" key="1">
    <source>
        <dbReference type="ARBA" id="ARBA00004651"/>
    </source>
</evidence>
<evidence type="ECO:0000256" key="2">
    <source>
        <dbReference type="ARBA" id="ARBA00022475"/>
    </source>
</evidence>
<dbReference type="PANTHER" id="PTHR12677">
    <property type="entry name" value="GOLGI APPARATUS MEMBRANE PROTEIN TVP38-RELATED"/>
    <property type="match status" value="1"/>
</dbReference>
<comment type="similarity">
    <text evidence="6">Belongs to the TVP38/TMEM64 family.</text>
</comment>
<evidence type="ECO:0000259" key="7">
    <source>
        <dbReference type="Pfam" id="PF09335"/>
    </source>
</evidence>
<dbReference type="PANTHER" id="PTHR12677:SF59">
    <property type="entry name" value="GOLGI APPARATUS MEMBRANE PROTEIN TVP38-RELATED"/>
    <property type="match status" value="1"/>
</dbReference>
<organism evidence="8 9">
    <name type="scientific">Blautia obeum</name>
    <dbReference type="NCBI Taxonomy" id="40520"/>
    <lineage>
        <taxon>Bacteria</taxon>
        <taxon>Bacillati</taxon>
        <taxon>Bacillota</taxon>
        <taxon>Clostridia</taxon>
        <taxon>Lachnospirales</taxon>
        <taxon>Lachnospiraceae</taxon>
        <taxon>Blautia</taxon>
    </lineage>
</organism>
<evidence type="ECO:0000313" key="8">
    <source>
        <dbReference type="EMBL" id="RCH45673.1"/>
    </source>
</evidence>
<feature type="transmembrane region" description="Helical" evidence="6">
    <location>
        <begin position="52"/>
        <end position="73"/>
    </location>
</feature>
<feature type="transmembrane region" description="Helical" evidence="6">
    <location>
        <begin position="161"/>
        <end position="180"/>
    </location>
</feature>
<proteinExistence type="inferred from homology"/>
<feature type="transmembrane region" description="Helical" evidence="6">
    <location>
        <begin position="131"/>
        <end position="154"/>
    </location>
</feature>
<dbReference type="AlphaFoldDB" id="A0A367G617"/>
<keyword evidence="3 6" id="KW-0812">Transmembrane</keyword>
<comment type="caution">
    <text evidence="8">The sequence shown here is derived from an EMBL/GenBank/DDBJ whole genome shotgun (WGS) entry which is preliminary data.</text>
</comment>
<evidence type="ECO:0000256" key="3">
    <source>
        <dbReference type="ARBA" id="ARBA00022692"/>
    </source>
</evidence>
<sequence>MKKMIDNIRKYLPAVLLLVLLLFCIRYREDLSVEKILRYTPKEPVKAALLMLVFYAVKSVSFVFPIAVLQLAVGHLFSTGTALLVNFLGRAVTLALPYWMGRFSGSSMVENLTSKYPKLKTVVDYQNGNPLYISFFMRTLNFLPGDAVSLFLGAVKIPFEVYMLGGMLGTFPGVILATIFGANIKNPGSPAFWLSAVLLVMISVFSILIHRYISGKKK</sequence>
<dbReference type="RefSeq" id="WP_114001589.1">
    <property type="nucleotide sequence ID" value="NZ_PSQG01000003.1"/>
</dbReference>
<protein>
    <recommendedName>
        <fullName evidence="6">TVP38/TMEM64 family membrane protein</fullName>
    </recommendedName>
</protein>
<feature type="domain" description="VTT" evidence="7">
    <location>
        <begin position="64"/>
        <end position="182"/>
    </location>
</feature>
<evidence type="ECO:0000256" key="6">
    <source>
        <dbReference type="RuleBase" id="RU366058"/>
    </source>
</evidence>
<keyword evidence="2 6" id="KW-1003">Cell membrane</keyword>
<dbReference type="GO" id="GO:0005886">
    <property type="term" value="C:plasma membrane"/>
    <property type="evidence" value="ECO:0007669"/>
    <property type="project" value="UniProtKB-SubCell"/>
</dbReference>
<dbReference type="Proteomes" id="UP000253208">
    <property type="component" value="Unassembled WGS sequence"/>
</dbReference>
<keyword evidence="4 6" id="KW-1133">Transmembrane helix</keyword>
<feature type="transmembrane region" description="Helical" evidence="6">
    <location>
        <begin position="192"/>
        <end position="213"/>
    </location>
</feature>
<accession>A0A367G617</accession>
<name>A0A367G617_9FIRM</name>
<dbReference type="EMBL" id="PSQG01000003">
    <property type="protein sequence ID" value="RCH45673.1"/>
    <property type="molecule type" value="Genomic_DNA"/>
</dbReference>
<evidence type="ECO:0000256" key="4">
    <source>
        <dbReference type="ARBA" id="ARBA00022989"/>
    </source>
</evidence>
<dbReference type="InterPro" id="IPR015414">
    <property type="entry name" value="TMEM64"/>
</dbReference>
<dbReference type="InterPro" id="IPR032816">
    <property type="entry name" value="VTT_dom"/>
</dbReference>
<feature type="transmembrane region" description="Helical" evidence="6">
    <location>
        <begin position="80"/>
        <end position="100"/>
    </location>
</feature>
<reference evidence="8 9" key="1">
    <citation type="submission" date="2018-02" db="EMBL/GenBank/DDBJ databases">
        <title>Complete genome sequencing of Faecalibacterium prausnitzii strains isolated from the human gut.</title>
        <authorList>
            <person name="Fitzgerald B.C."/>
            <person name="Shkoporov A.N."/>
            <person name="Ross P.R."/>
            <person name="Hill C."/>
        </authorList>
    </citation>
    <scope>NUCLEOTIDE SEQUENCE [LARGE SCALE GENOMIC DNA]</scope>
    <source>
        <strain evidence="8 9">APC942/31-1</strain>
    </source>
</reference>
<comment type="subcellular location">
    <subcellularLocation>
        <location evidence="1 6">Cell membrane</location>
        <topology evidence="1 6">Multi-pass membrane protein</topology>
    </subcellularLocation>
</comment>
<evidence type="ECO:0000313" key="9">
    <source>
        <dbReference type="Proteomes" id="UP000253208"/>
    </source>
</evidence>
<gene>
    <name evidence="8" type="ORF">C4886_02300</name>
</gene>
<evidence type="ECO:0000256" key="5">
    <source>
        <dbReference type="ARBA" id="ARBA00023136"/>
    </source>
</evidence>